<accession>A0A1H0B6X8</accession>
<sequence>MVAVHDGGGSGRRPPAPAPPPDGAQAHTIDVEPHMIPELAATFAEQAEILSKEIDRARRDLKIHKPWLGDPVSVEAARLFNKHFTDDALSLVNVLTQLVGEYKAHREALMAAAKRYNMTEHTNAALLERGLSL</sequence>
<proteinExistence type="predicted"/>
<feature type="compositionally biased region" description="Gly residues" evidence="1">
    <location>
        <begin position="1"/>
        <end position="11"/>
    </location>
</feature>
<organism evidence="2 3">
    <name type="scientific">Allokutzneria albata</name>
    <name type="common">Kibdelosporangium albatum</name>
    <dbReference type="NCBI Taxonomy" id="211114"/>
    <lineage>
        <taxon>Bacteria</taxon>
        <taxon>Bacillati</taxon>
        <taxon>Actinomycetota</taxon>
        <taxon>Actinomycetes</taxon>
        <taxon>Pseudonocardiales</taxon>
        <taxon>Pseudonocardiaceae</taxon>
        <taxon>Allokutzneria</taxon>
    </lineage>
</organism>
<dbReference type="OrthoDB" id="3697210at2"/>
<dbReference type="EMBL" id="LT629701">
    <property type="protein sequence ID" value="SDN41376.1"/>
    <property type="molecule type" value="Genomic_DNA"/>
</dbReference>
<feature type="region of interest" description="Disordered" evidence="1">
    <location>
        <begin position="1"/>
        <end position="27"/>
    </location>
</feature>
<dbReference type="Proteomes" id="UP000183376">
    <property type="component" value="Chromosome I"/>
</dbReference>
<reference evidence="2 3" key="1">
    <citation type="submission" date="2016-10" db="EMBL/GenBank/DDBJ databases">
        <authorList>
            <person name="de Groot N.N."/>
        </authorList>
    </citation>
    <scope>NUCLEOTIDE SEQUENCE [LARGE SCALE GENOMIC DNA]</scope>
    <source>
        <strain evidence="2 3">DSM 44149</strain>
    </source>
</reference>
<keyword evidence="3" id="KW-1185">Reference proteome</keyword>
<dbReference type="RefSeq" id="WP_052406783.1">
    <property type="nucleotide sequence ID" value="NZ_JOEF01000001.1"/>
</dbReference>
<evidence type="ECO:0000313" key="3">
    <source>
        <dbReference type="Proteomes" id="UP000183376"/>
    </source>
</evidence>
<protein>
    <submittedName>
        <fullName evidence="2">Uncharacterized protein</fullName>
    </submittedName>
</protein>
<gene>
    <name evidence="2" type="ORF">SAMN04489726_6510</name>
</gene>
<evidence type="ECO:0000256" key="1">
    <source>
        <dbReference type="SAM" id="MobiDB-lite"/>
    </source>
</evidence>
<dbReference type="STRING" id="211114.SAMN04489726_6510"/>
<name>A0A1H0B6X8_ALLAB</name>
<dbReference type="AlphaFoldDB" id="A0A1H0B6X8"/>
<evidence type="ECO:0000313" key="2">
    <source>
        <dbReference type="EMBL" id="SDN41376.1"/>
    </source>
</evidence>